<evidence type="ECO:0000256" key="2">
    <source>
        <dbReference type="ARBA" id="ARBA00009223"/>
    </source>
</evidence>
<evidence type="ECO:0000313" key="8">
    <source>
        <dbReference type="Proteomes" id="UP001445335"/>
    </source>
</evidence>
<evidence type="ECO:0000256" key="1">
    <source>
        <dbReference type="ARBA" id="ARBA00004604"/>
    </source>
</evidence>
<feature type="domain" description="UTP25 C-terminal" evidence="5">
    <location>
        <begin position="413"/>
        <end position="593"/>
    </location>
</feature>
<evidence type="ECO:0000256" key="4">
    <source>
        <dbReference type="SAM" id="MobiDB-lite"/>
    </source>
</evidence>
<dbReference type="GO" id="GO:0000462">
    <property type="term" value="P:maturation of SSU-rRNA from tricistronic rRNA transcript (SSU-rRNA, 5.8S rRNA, LSU-rRNA)"/>
    <property type="evidence" value="ECO:0007669"/>
    <property type="project" value="TreeGrafter"/>
</dbReference>
<organism evidence="7 8">
    <name type="scientific">Elliptochloris bilobata</name>
    <dbReference type="NCBI Taxonomy" id="381761"/>
    <lineage>
        <taxon>Eukaryota</taxon>
        <taxon>Viridiplantae</taxon>
        <taxon>Chlorophyta</taxon>
        <taxon>core chlorophytes</taxon>
        <taxon>Trebouxiophyceae</taxon>
        <taxon>Trebouxiophyceae incertae sedis</taxon>
        <taxon>Elliptochloris clade</taxon>
        <taxon>Elliptochloris</taxon>
    </lineage>
</organism>
<dbReference type="Pfam" id="PF22916">
    <property type="entry name" value="UTP25_NTPase-like"/>
    <property type="match status" value="1"/>
</dbReference>
<evidence type="ECO:0000259" key="5">
    <source>
        <dbReference type="Pfam" id="PF06862"/>
    </source>
</evidence>
<evidence type="ECO:0000256" key="3">
    <source>
        <dbReference type="ARBA" id="ARBA00023242"/>
    </source>
</evidence>
<dbReference type="EMBL" id="JALJOU010000112">
    <property type="protein sequence ID" value="KAK9820865.1"/>
    <property type="molecule type" value="Genomic_DNA"/>
</dbReference>
<dbReference type="GO" id="GO:0032040">
    <property type="term" value="C:small-subunit processome"/>
    <property type="evidence" value="ECO:0007669"/>
    <property type="project" value="TreeGrafter"/>
</dbReference>
<sequence length="596" mass="63869">MEEHFGRDVTEEAADAAASSPLTEHGAAAVRRDVWPHATWLTSGPALPSAPQTLAGCGVQERLITRWREVQAEDAAAAAKLKRGTAAWDSSGGHAGADLGGGAGGDFVSAEQQELFNVCRSYKDLLFPCRPYPLSAEAPDALLDAVLLHCLAHVGAAAAAIKRNSERLKGGETGVTGAAEAPRDQGFTRPKVLLLLPLRSLALRATTRLAALAQRETRADSIQGKQRLVEEFGAPSDEESGAPGARGRGGSAPGKPAEHAALFAGNSDDHFRFGVKITRGAVRLFADFYQADVIMASPLGLSTALSAAAKEGGGATDFLSSIEIAAVDRADVMLMQNWAHVTAVFEALNRLPEAQHGADIMRVRPAALAGRARHVRQTILLASFASAELNALARGCANVAGRARLQPTYEGVLGSVLPRVRQLFERFRAPSAAGEADARFAHFCRIVWPRMREAGTSGQLLFVPSYFDYVRMRALAKAEGAEFAALSEYAKPQEAARARSRFADGRLRLAMTTERAHFFLRIRMRGVRELVVYQVPEHAHFYAELVNLLDSADASAVAPTVTVLFSRFDAARLERVVGRARAERMLSSAAATFVLC</sequence>
<reference evidence="7 8" key="1">
    <citation type="journal article" date="2024" name="Nat. Commun.">
        <title>Phylogenomics reveals the evolutionary origins of lichenization in chlorophyte algae.</title>
        <authorList>
            <person name="Puginier C."/>
            <person name="Libourel C."/>
            <person name="Otte J."/>
            <person name="Skaloud P."/>
            <person name="Haon M."/>
            <person name="Grisel S."/>
            <person name="Petersen M."/>
            <person name="Berrin J.G."/>
            <person name="Delaux P.M."/>
            <person name="Dal Grande F."/>
            <person name="Keller J."/>
        </authorList>
    </citation>
    <scope>NUCLEOTIDE SEQUENCE [LARGE SCALE GENOMIC DNA]</scope>
    <source>
        <strain evidence="7 8">SAG 245.80</strain>
    </source>
</reference>
<dbReference type="AlphaFoldDB" id="A0AAW1QHX3"/>
<dbReference type="GO" id="GO:0019843">
    <property type="term" value="F:rRNA binding"/>
    <property type="evidence" value="ECO:0007669"/>
    <property type="project" value="TreeGrafter"/>
</dbReference>
<dbReference type="GO" id="GO:0034511">
    <property type="term" value="F:U3 snoRNA binding"/>
    <property type="evidence" value="ECO:0007669"/>
    <property type="project" value="InterPro"/>
</dbReference>
<accession>A0AAW1QHX3</accession>
<comment type="similarity">
    <text evidence="2">Belongs to the UTP25 family.</text>
</comment>
<name>A0AAW1QHX3_9CHLO</name>
<dbReference type="InterPro" id="IPR010678">
    <property type="entry name" value="UTP25"/>
</dbReference>
<keyword evidence="8" id="KW-1185">Reference proteome</keyword>
<dbReference type="InterPro" id="IPR053940">
    <property type="entry name" value="UTP25_NTPase-like"/>
</dbReference>
<dbReference type="PANTHER" id="PTHR12933:SF0">
    <property type="entry name" value="U3 SMALL NUCLEOLAR RNA-ASSOCIATED PROTEIN 25 HOMOLOG"/>
    <property type="match status" value="1"/>
</dbReference>
<comment type="caution">
    <text evidence="7">The sequence shown here is derived from an EMBL/GenBank/DDBJ whole genome shotgun (WGS) entry which is preliminary data.</text>
</comment>
<evidence type="ECO:0000313" key="7">
    <source>
        <dbReference type="EMBL" id="KAK9820865.1"/>
    </source>
</evidence>
<dbReference type="Proteomes" id="UP001445335">
    <property type="component" value="Unassembled WGS sequence"/>
</dbReference>
<comment type="subcellular location">
    <subcellularLocation>
        <location evidence="1">Nucleus</location>
        <location evidence="1">Nucleolus</location>
    </subcellularLocation>
</comment>
<feature type="region of interest" description="Disordered" evidence="4">
    <location>
        <begin position="232"/>
        <end position="259"/>
    </location>
</feature>
<dbReference type="PANTHER" id="PTHR12933">
    <property type="entry name" value="ORF PROTEIN-RELATED"/>
    <property type="match status" value="1"/>
</dbReference>
<protein>
    <recommendedName>
        <fullName evidence="9">U3 small nucleolar RNA-associated protein 25</fullName>
    </recommendedName>
</protein>
<proteinExistence type="inferred from homology"/>
<feature type="domain" description="UTP25 NTP hydrolase-like" evidence="6">
    <location>
        <begin position="122"/>
        <end position="402"/>
    </location>
</feature>
<evidence type="ECO:0008006" key="9">
    <source>
        <dbReference type="Google" id="ProtNLM"/>
    </source>
</evidence>
<feature type="region of interest" description="Disordered" evidence="4">
    <location>
        <begin position="1"/>
        <end position="25"/>
    </location>
</feature>
<dbReference type="Pfam" id="PF06862">
    <property type="entry name" value="Utp25_C"/>
    <property type="match status" value="1"/>
</dbReference>
<feature type="compositionally biased region" description="Basic and acidic residues" evidence="4">
    <location>
        <begin position="1"/>
        <end position="10"/>
    </location>
</feature>
<evidence type="ECO:0000259" key="6">
    <source>
        <dbReference type="Pfam" id="PF22916"/>
    </source>
</evidence>
<keyword evidence="3" id="KW-0539">Nucleus</keyword>
<gene>
    <name evidence="7" type="ORF">WJX81_006561</name>
</gene>
<dbReference type="InterPro" id="IPR053939">
    <property type="entry name" value="UTP25_C"/>
</dbReference>